<proteinExistence type="predicted"/>
<dbReference type="Proteomes" id="UP000790709">
    <property type="component" value="Unassembled WGS sequence"/>
</dbReference>
<dbReference type="EMBL" id="MU266779">
    <property type="protein sequence ID" value="KAH7918492.1"/>
    <property type="molecule type" value="Genomic_DNA"/>
</dbReference>
<accession>A0ACB8AYV5</accession>
<comment type="caution">
    <text evidence="1">The sequence shown here is derived from an EMBL/GenBank/DDBJ whole genome shotgun (WGS) entry which is preliminary data.</text>
</comment>
<evidence type="ECO:0000313" key="1">
    <source>
        <dbReference type="EMBL" id="KAH7918492.1"/>
    </source>
</evidence>
<evidence type="ECO:0000313" key="2">
    <source>
        <dbReference type="Proteomes" id="UP000790709"/>
    </source>
</evidence>
<gene>
    <name evidence="1" type="ORF">BV22DRAFT_1186404</name>
</gene>
<organism evidence="1 2">
    <name type="scientific">Leucogyrophana mollusca</name>
    <dbReference type="NCBI Taxonomy" id="85980"/>
    <lineage>
        <taxon>Eukaryota</taxon>
        <taxon>Fungi</taxon>
        <taxon>Dikarya</taxon>
        <taxon>Basidiomycota</taxon>
        <taxon>Agaricomycotina</taxon>
        <taxon>Agaricomycetes</taxon>
        <taxon>Agaricomycetidae</taxon>
        <taxon>Boletales</taxon>
        <taxon>Boletales incertae sedis</taxon>
        <taxon>Leucogyrophana</taxon>
    </lineage>
</organism>
<reference evidence="1" key="1">
    <citation type="journal article" date="2021" name="New Phytol.">
        <title>Evolutionary innovations through gain and loss of genes in the ectomycorrhizal Boletales.</title>
        <authorList>
            <person name="Wu G."/>
            <person name="Miyauchi S."/>
            <person name="Morin E."/>
            <person name="Kuo A."/>
            <person name="Drula E."/>
            <person name="Varga T."/>
            <person name="Kohler A."/>
            <person name="Feng B."/>
            <person name="Cao Y."/>
            <person name="Lipzen A."/>
            <person name="Daum C."/>
            <person name="Hundley H."/>
            <person name="Pangilinan J."/>
            <person name="Johnson J."/>
            <person name="Barry K."/>
            <person name="LaButti K."/>
            <person name="Ng V."/>
            <person name="Ahrendt S."/>
            <person name="Min B."/>
            <person name="Choi I.G."/>
            <person name="Park H."/>
            <person name="Plett J.M."/>
            <person name="Magnuson J."/>
            <person name="Spatafora J.W."/>
            <person name="Nagy L.G."/>
            <person name="Henrissat B."/>
            <person name="Grigoriev I.V."/>
            <person name="Yang Z.L."/>
            <person name="Xu J."/>
            <person name="Martin F.M."/>
        </authorList>
    </citation>
    <scope>NUCLEOTIDE SEQUENCE</scope>
    <source>
        <strain evidence="1">KUC20120723A-06</strain>
    </source>
</reference>
<sequence length="854" mass="97157">MLALVPQPFGPYPVHSVRARCISQCPSSLHSPLSSPEAIPDHLPPQQSHSPSVHNDDDNEMDMDMSPAPAHENHTSPEADDWYPYRNKIEFETAEFLFKRSHMSSAKVDAILDMWAATLTKHNDSPPFADHHDLHKVIDSTPLGGVVWESFVGRYEGERPDGDAPPWMSDVYEVWYRDPHKVVRNLLANPDFKDETEYIPFREYDAANDKPQWKDFMSGDWVWQQAEEIPNDTATHGSAFVPIFLSSDKTTVSVGTGAHSFYPLYGSIGNVHNNVRRAHRDAVVVIGVLAIPKKYNGDDGFRRQLFHASLSTILQSLKCAMATPEVVRFGDNGVRRVIYGLGPYITEYEEQVVLAGIVRKRCAKIDALLFEQIDSGGLPRFHPQHWNEYGIIGDIVPFTNDFPRADVHKLLAPDLLHRIIKGTFKDHLVDWVERYLKITHGTRRAVETMADIGRRIAIVASFADLRRFPPGRGFKQWTGDDSKALMKVYLPEIEGHVPRDAVRAFRAFLEFCYLMRRNVITEDTLDQIQDALDLFQHYRKIFKAIGVVVSSSLPRQHSMTHYRFLIQLFGVPNGLCSSITQSKHIKAVKEPWRWSSKNAPLGQMLISNQRIDQPAASRVEFTARGMLSGTCLSNPLLIPTLRKTNIIQAHQARPQPRDDFEEGEVVEGPTTLADVWLAETPQIKRARTVAALAEEINVPHLPPAYPWYEGMRCEKIRACPMWRGLYPRNDYVFISTSPDDEGMRAPEVACISCFFSFKHDHETHPCAVVRWFDKVGDTADEDTGAWIARPGIHEDGSRNIAVIYIDTTYRAAHLIPIYGPEFVPDDIKFYQSYDVFRTFYVNKYADHHAFEIAF</sequence>
<protein>
    <submittedName>
        <fullName evidence="1">Uncharacterized protein</fullName>
    </submittedName>
</protein>
<name>A0ACB8AYV5_9AGAM</name>
<keyword evidence="2" id="KW-1185">Reference proteome</keyword>